<evidence type="ECO:0000256" key="1">
    <source>
        <dbReference type="SAM" id="MobiDB-lite"/>
    </source>
</evidence>
<comment type="caution">
    <text evidence="2">The sequence shown here is derived from an EMBL/GenBank/DDBJ whole genome shotgun (WGS) entry which is preliminary data.</text>
</comment>
<feature type="compositionally biased region" description="Polar residues" evidence="1">
    <location>
        <begin position="19"/>
        <end position="36"/>
    </location>
</feature>
<accession>A0A9P6ER67</accession>
<proteinExistence type="predicted"/>
<protein>
    <submittedName>
        <fullName evidence="2">Uncharacterized protein</fullName>
    </submittedName>
</protein>
<evidence type="ECO:0000313" key="3">
    <source>
        <dbReference type="Proteomes" id="UP000807306"/>
    </source>
</evidence>
<evidence type="ECO:0000313" key="2">
    <source>
        <dbReference type="EMBL" id="KAF9534581.1"/>
    </source>
</evidence>
<dbReference type="AlphaFoldDB" id="A0A9P6ER67"/>
<feature type="region of interest" description="Disordered" evidence="1">
    <location>
        <begin position="1"/>
        <end position="36"/>
    </location>
</feature>
<feature type="compositionally biased region" description="Basic residues" evidence="1">
    <location>
        <begin position="1"/>
        <end position="11"/>
    </location>
</feature>
<dbReference type="Proteomes" id="UP000807306">
    <property type="component" value="Unassembled WGS sequence"/>
</dbReference>
<dbReference type="OrthoDB" id="3052561at2759"/>
<feature type="region of interest" description="Disordered" evidence="1">
    <location>
        <begin position="55"/>
        <end position="85"/>
    </location>
</feature>
<organism evidence="2 3">
    <name type="scientific">Crepidotus variabilis</name>
    <dbReference type="NCBI Taxonomy" id="179855"/>
    <lineage>
        <taxon>Eukaryota</taxon>
        <taxon>Fungi</taxon>
        <taxon>Dikarya</taxon>
        <taxon>Basidiomycota</taxon>
        <taxon>Agaricomycotina</taxon>
        <taxon>Agaricomycetes</taxon>
        <taxon>Agaricomycetidae</taxon>
        <taxon>Agaricales</taxon>
        <taxon>Agaricineae</taxon>
        <taxon>Crepidotaceae</taxon>
        <taxon>Crepidotus</taxon>
    </lineage>
</organism>
<feature type="region of interest" description="Disordered" evidence="1">
    <location>
        <begin position="113"/>
        <end position="144"/>
    </location>
</feature>
<dbReference type="EMBL" id="MU157825">
    <property type="protein sequence ID" value="KAF9534581.1"/>
    <property type="molecule type" value="Genomic_DNA"/>
</dbReference>
<sequence>MTRPSSRRISRGVRFNLPLNRQNTQYNPASTSHIPNLTKEQMDIRDEDSVAELLMEEDDERPRKRMHASEFEDPSRPAAPVSLTNTPGPLPLQVVYSALEHMEWVPPDIVPPPVPRAPATHQSTYSSSSSRLKRRRSGFTHPDGTPLSFHFSKAYYNDDEQQYIIPCDSSSSQLQPELRLFITKDWSARKLVKHRENELLIYRVPKEHTLYFGLIVREHGLVGLSIRKPEDDDDEIKVLRHGHPSWDIGYKDETWYLIGKDRHVISHVLTRVSMVKPKMWTRVKRFVWAKTAPVWRMPSRFSGIWS</sequence>
<keyword evidence="3" id="KW-1185">Reference proteome</keyword>
<reference evidence="2" key="1">
    <citation type="submission" date="2020-11" db="EMBL/GenBank/DDBJ databases">
        <authorList>
            <consortium name="DOE Joint Genome Institute"/>
            <person name="Ahrendt S."/>
            <person name="Riley R."/>
            <person name="Andreopoulos W."/>
            <person name="Labutti K."/>
            <person name="Pangilinan J."/>
            <person name="Ruiz-Duenas F.J."/>
            <person name="Barrasa J.M."/>
            <person name="Sanchez-Garcia M."/>
            <person name="Camarero S."/>
            <person name="Miyauchi S."/>
            <person name="Serrano A."/>
            <person name="Linde D."/>
            <person name="Babiker R."/>
            <person name="Drula E."/>
            <person name="Ayuso-Fernandez I."/>
            <person name="Pacheco R."/>
            <person name="Padilla G."/>
            <person name="Ferreira P."/>
            <person name="Barriuso J."/>
            <person name="Kellner H."/>
            <person name="Castanera R."/>
            <person name="Alfaro M."/>
            <person name="Ramirez L."/>
            <person name="Pisabarro A.G."/>
            <person name="Kuo A."/>
            <person name="Tritt A."/>
            <person name="Lipzen A."/>
            <person name="He G."/>
            <person name="Yan M."/>
            <person name="Ng V."/>
            <person name="Cullen D."/>
            <person name="Martin F."/>
            <person name="Rosso M.-N."/>
            <person name="Henrissat B."/>
            <person name="Hibbett D."/>
            <person name="Martinez A.T."/>
            <person name="Grigoriev I.V."/>
        </authorList>
    </citation>
    <scope>NUCLEOTIDE SEQUENCE</scope>
    <source>
        <strain evidence="2">CBS 506.95</strain>
    </source>
</reference>
<gene>
    <name evidence="2" type="ORF">CPB83DRAFT_830786</name>
</gene>
<name>A0A9P6ER67_9AGAR</name>